<reference evidence="2" key="1">
    <citation type="submission" date="2018-05" db="EMBL/GenBank/DDBJ databases">
        <authorList>
            <person name="Lanie J.A."/>
            <person name="Ng W.-L."/>
            <person name="Kazmierczak K.M."/>
            <person name="Andrzejewski T.M."/>
            <person name="Davidsen T.M."/>
            <person name="Wayne K.J."/>
            <person name="Tettelin H."/>
            <person name="Glass J.I."/>
            <person name="Rusch D."/>
            <person name="Podicherti R."/>
            <person name="Tsui H.-C.T."/>
            <person name="Winkler M.E."/>
        </authorList>
    </citation>
    <scope>NUCLEOTIDE SEQUENCE</scope>
</reference>
<evidence type="ECO:0000313" key="2">
    <source>
        <dbReference type="EMBL" id="SVC77033.1"/>
    </source>
</evidence>
<evidence type="ECO:0000256" key="1">
    <source>
        <dbReference type="ARBA" id="ARBA00022679"/>
    </source>
</evidence>
<feature type="non-terminal residue" evidence="2">
    <location>
        <position position="297"/>
    </location>
</feature>
<dbReference type="Gene3D" id="3.30.1540.10">
    <property type="entry name" value="formyl-coa transferase, domain 3"/>
    <property type="match status" value="1"/>
</dbReference>
<sequence>MNSETMILEGIKVLDVASFIAGPVATTVMADFGAKVIKVEPPVGDGYRKLTELAGMPEAEEPYHMLVDNRSKRGLCLDLTKEAGRKVLHCLVKDADVLVTNYMPEVREKLGLRYEDLAALNSRLIYGSMSAYGEAGPEAGQTGFDTTAYWARSGLMDLVKPDPDGDPARSMPGQGDHPTGLALLSAILLALLRRERTGKGSMVHSSLLANGYWANAYMAQAALCGAEVPLRPRRELAVNALSNYYKSKDGRWLMLTAANEGKEWTRLPAALGRHDLMEDPRFATLETRQGNAEALTA</sequence>
<organism evidence="2">
    <name type="scientific">marine metagenome</name>
    <dbReference type="NCBI Taxonomy" id="408172"/>
    <lineage>
        <taxon>unclassified sequences</taxon>
        <taxon>metagenomes</taxon>
        <taxon>ecological metagenomes</taxon>
    </lineage>
</organism>
<gene>
    <name evidence="2" type="ORF">METZ01_LOCUS329887</name>
</gene>
<protein>
    <recommendedName>
        <fullName evidence="3">Carnitine dehydratase</fullName>
    </recommendedName>
</protein>
<accession>A0A382PUH1</accession>
<dbReference type="SUPFAM" id="SSF89796">
    <property type="entry name" value="CoA-transferase family III (CaiB/BaiF)"/>
    <property type="match status" value="1"/>
</dbReference>
<dbReference type="PANTHER" id="PTHR48207:SF4">
    <property type="entry name" value="BLL6097 PROTEIN"/>
    <property type="match status" value="1"/>
</dbReference>
<name>A0A382PUH1_9ZZZZ</name>
<dbReference type="Gene3D" id="3.40.50.10540">
    <property type="entry name" value="Crotonobetainyl-coa:carnitine coa-transferase, domain 1"/>
    <property type="match status" value="1"/>
</dbReference>
<dbReference type="InterPro" id="IPR050483">
    <property type="entry name" value="CoA-transferase_III_domain"/>
</dbReference>
<dbReference type="AlphaFoldDB" id="A0A382PUH1"/>
<keyword evidence="1" id="KW-0808">Transferase</keyword>
<dbReference type="InterPro" id="IPR023606">
    <property type="entry name" value="CoA-Trfase_III_dom_1_sf"/>
</dbReference>
<proteinExistence type="predicted"/>
<dbReference type="InterPro" id="IPR003673">
    <property type="entry name" value="CoA-Trfase_fam_III"/>
</dbReference>
<dbReference type="GO" id="GO:0008410">
    <property type="term" value="F:CoA-transferase activity"/>
    <property type="evidence" value="ECO:0007669"/>
    <property type="project" value="TreeGrafter"/>
</dbReference>
<dbReference type="EMBL" id="UINC01109893">
    <property type="protein sequence ID" value="SVC77033.1"/>
    <property type="molecule type" value="Genomic_DNA"/>
</dbReference>
<evidence type="ECO:0008006" key="3">
    <source>
        <dbReference type="Google" id="ProtNLM"/>
    </source>
</evidence>
<dbReference type="InterPro" id="IPR044855">
    <property type="entry name" value="CoA-Trfase_III_dom3_sf"/>
</dbReference>
<dbReference type="Pfam" id="PF02515">
    <property type="entry name" value="CoA_transf_3"/>
    <property type="match status" value="1"/>
</dbReference>
<dbReference type="PANTHER" id="PTHR48207">
    <property type="entry name" value="SUCCINATE--HYDROXYMETHYLGLUTARATE COA-TRANSFERASE"/>
    <property type="match status" value="1"/>
</dbReference>